<dbReference type="Gene3D" id="1.10.1410.10">
    <property type="match status" value="1"/>
</dbReference>
<dbReference type="GO" id="GO:0034456">
    <property type="term" value="C:UTP-C complex"/>
    <property type="evidence" value="ECO:0007669"/>
    <property type="project" value="TreeGrafter"/>
</dbReference>
<evidence type="ECO:0000259" key="12">
    <source>
        <dbReference type="Pfam" id="PF17407"/>
    </source>
</evidence>
<dbReference type="GO" id="GO:0006409">
    <property type="term" value="P:tRNA export from nucleus"/>
    <property type="evidence" value="ECO:0007669"/>
    <property type="project" value="TreeGrafter"/>
</dbReference>
<dbReference type="PANTHER" id="PTHR17972">
    <property type="entry name" value="NUCLEOLAR RNA-ASSOCIATED PROTEIN"/>
    <property type="match status" value="1"/>
</dbReference>
<keyword evidence="5" id="KW-0687">Ribonucleoprotein</keyword>
<evidence type="ECO:0000259" key="8">
    <source>
        <dbReference type="Pfam" id="PF17403"/>
    </source>
</evidence>
<dbReference type="Pfam" id="PF17405">
    <property type="entry name" value="Nrap_D4"/>
    <property type="match status" value="1"/>
</dbReference>
<evidence type="ECO:0000256" key="3">
    <source>
        <dbReference type="ARBA" id="ARBA00022884"/>
    </source>
</evidence>
<dbReference type="InterPro" id="IPR035367">
    <property type="entry name" value="Nrap_D2"/>
</dbReference>
<keyword evidence="4 5" id="KW-0539">Nucleus</keyword>
<feature type="domain" description="Nrap protein" evidence="8">
    <location>
        <begin position="406"/>
        <end position="554"/>
    </location>
</feature>
<feature type="domain" description="Nrap protein" evidence="10">
    <location>
        <begin position="733"/>
        <end position="938"/>
    </location>
</feature>
<protein>
    <recommendedName>
        <fullName evidence="5">U3 small nucleolar RNA-associated protein 22</fullName>
    </recommendedName>
</protein>
<dbReference type="InterPro" id="IPR035370">
    <property type="entry name" value="Nrap_D5"/>
</dbReference>
<dbReference type="Pfam" id="PF17404">
    <property type="entry name" value="Nrap_D3"/>
    <property type="match status" value="1"/>
</dbReference>
<evidence type="ECO:0000313" key="13">
    <source>
        <dbReference type="EMBL" id="ORX40762.1"/>
    </source>
</evidence>
<keyword evidence="14" id="KW-1185">Reference proteome</keyword>
<keyword evidence="5" id="KW-0698">rRNA processing</keyword>
<gene>
    <name evidence="13" type="ORF">BD324DRAFT_612037</name>
</gene>
<keyword evidence="5" id="KW-0690">Ribosome biogenesis</keyword>
<dbReference type="AlphaFoldDB" id="A0A1Y1US24"/>
<dbReference type="Pfam" id="PF17406">
    <property type="entry name" value="Nrap_D5"/>
    <property type="match status" value="1"/>
</dbReference>
<dbReference type="RefSeq" id="XP_021874441.1">
    <property type="nucleotide sequence ID" value="XM_022014336.1"/>
</dbReference>
<accession>A0A1Y1US24</accession>
<dbReference type="Gene3D" id="3.30.70.3030">
    <property type="match status" value="1"/>
</dbReference>
<dbReference type="InterPro" id="IPR035371">
    <property type="entry name" value="Nrap_D6"/>
</dbReference>
<organism evidence="13 14">
    <name type="scientific">Kockovaella imperatae</name>
    <dbReference type="NCBI Taxonomy" id="4999"/>
    <lineage>
        <taxon>Eukaryota</taxon>
        <taxon>Fungi</taxon>
        <taxon>Dikarya</taxon>
        <taxon>Basidiomycota</taxon>
        <taxon>Agaricomycotina</taxon>
        <taxon>Tremellomycetes</taxon>
        <taxon>Tremellales</taxon>
        <taxon>Cuniculitremaceae</taxon>
        <taxon>Kockovaella</taxon>
    </lineage>
</organism>
<evidence type="ECO:0000259" key="9">
    <source>
        <dbReference type="Pfam" id="PF17404"/>
    </source>
</evidence>
<evidence type="ECO:0000259" key="10">
    <source>
        <dbReference type="Pfam" id="PF17405"/>
    </source>
</evidence>
<dbReference type="InParanoid" id="A0A1Y1US24"/>
<dbReference type="PANTHER" id="PTHR17972:SF0">
    <property type="entry name" value="NUCLEOLAR PROTEIN 6"/>
    <property type="match status" value="1"/>
</dbReference>
<sequence length="1244" mass="137572">MADVKKRKAGERTSGPQKRAAKRKHLPRRPSSPELSDVATSGENVVGTLVMDPMIDPDDSPASSEGGEDVSEGWVEGVENEDGDGDDDDVEDFGGSVEEEAEEDDVEPEAGPSTTKPKPTPNGKSKYRPPTMEELETLRQTESSGGNTFALQLDALLTSTLLSKTPPAGLKDLLATIHSHIMSLHSLPALLPPKACKRFGQAIPFPGPDVFHPLKRADVKWTLGWEKPEEVIIGGSWGVCGGYRKGKKEMGDVNVVAVMPAALFSPKDRMDFRYFHKRIYYLAIIKKSLEMLGEKSGASLSGIKVRWEDAHGDSRRPIIVISAGKEQGLRDSVEISVSAAAPGALFQPSSLSPSKSLLRDAGIPESAQTPLYSTSIIQDTLHKAHLLHLHHLSQFATVDRMVDAFLALWRIWASRRGLQRHRGGSGWFASMLLGWVMDGVLIGGSGGDRTKFRREPGLGKSLTAWAALKAAWERIGSMDLSKRPVSLCVSQDPMIPLPQILESFSVALVDPTGSINIFAEWDEGDIELLQYHARETLALLEHVDEDHFSDVFLRNLSITSGVYDDFLTIDISSIRLDTDVLEESERTTKLRRASQAISSLLRRGLTDRVKLVHCSVDQDHPDSVHVGLIYNSSSATRVMDIGPSSDSKAEGQAFREFWGDKAELRRFKDGSISESVVWSIVRPEEATTIPYQIVCWLLQRHLDISTPQVTTFSAKRSWMDILQVDAAARDAINVAGSEKLGFRPILDGYEELYKLLKSIDNELPLSILQVQPASELLRYSTTFVPHPIDIARYPTAPDCLKYVSRAEIVVQFESSPRWPDDLAAIQKVKFALMEKLAGLVRHAQRDSTINIVFDPHASEIEDSAGLEILLGSGVAFLLRIYHERERTLLDRAIEGDAPAFGTSLPLPPRRLAIPALELHVRRFIHLPRHHATIAPLHHRYPSYSSACRLLKRWFSAHMLSLKIETEAIELLMAKVYLQPGSLGCPASAPQGFVRAIKVLTEWDWKIEPIILPLSGEAGKSGRPRMDGEVQNGIVRQFEARRTKDKTYLHSAWVIATEQDHTGLRWTSGISKVVANRVRSLARATLEAIRTATLSSELDIRALFTTPLADYDVLVHLHSGILPTYAQGVHADAANWVSEARFKNARRTVYGDEIRIAFDPALAFAQDIQRLYGDTLLVFFDQHGGQVIGLLWNPDKVPSRALKPFLGYSTKPSAGEAALVTLDKDAVITEIQRLGEGLIKSIVVK</sequence>
<keyword evidence="3 5" id="KW-0694">RNA-binding</keyword>
<comment type="similarity">
    <text evidence="2 5">Belongs to the NRAP family.</text>
</comment>
<feature type="domain" description="Nrap protein" evidence="11">
    <location>
        <begin position="940"/>
        <end position="1105"/>
    </location>
</feature>
<dbReference type="GeneID" id="33556144"/>
<feature type="domain" description="Nrap protein" evidence="7">
    <location>
        <begin position="253"/>
        <end position="393"/>
    </location>
</feature>
<feature type="compositionally biased region" description="Acidic residues" evidence="6">
    <location>
        <begin position="78"/>
        <end position="108"/>
    </location>
</feature>
<dbReference type="GO" id="GO:0003723">
    <property type="term" value="F:RNA binding"/>
    <property type="evidence" value="ECO:0007669"/>
    <property type="project" value="UniProtKB-KW"/>
</dbReference>
<evidence type="ECO:0000313" key="14">
    <source>
        <dbReference type="Proteomes" id="UP000193218"/>
    </source>
</evidence>
<dbReference type="Pfam" id="PF03813">
    <property type="entry name" value="Nrap"/>
    <property type="match status" value="1"/>
</dbReference>
<dbReference type="InterPro" id="IPR035369">
    <property type="entry name" value="Nrap_D4"/>
</dbReference>
<proteinExistence type="inferred from homology"/>
<dbReference type="InterPro" id="IPR035082">
    <property type="entry name" value="Nrap_D1"/>
</dbReference>
<evidence type="ECO:0000256" key="4">
    <source>
        <dbReference type="ARBA" id="ARBA00023242"/>
    </source>
</evidence>
<dbReference type="Pfam" id="PF17403">
    <property type="entry name" value="Nrap_D2"/>
    <property type="match status" value="1"/>
</dbReference>
<reference evidence="13 14" key="1">
    <citation type="submission" date="2017-03" db="EMBL/GenBank/DDBJ databases">
        <title>Widespread Adenine N6-methylation of Active Genes in Fungi.</title>
        <authorList>
            <consortium name="DOE Joint Genome Institute"/>
            <person name="Mondo S.J."/>
            <person name="Dannebaum R.O."/>
            <person name="Kuo R.C."/>
            <person name="Louie K.B."/>
            <person name="Bewick A.J."/>
            <person name="Labutti K."/>
            <person name="Haridas S."/>
            <person name="Kuo A."/>
            <person name="Salamov A."/>
            <person name="Ahrendt S.R."/>
            <person name="Lau R."/>
            <person name="Bowen B.P."/>
            <person name="Lipzen A."/>
            <person name="Sullivan W."/>
            <person name="Andreopoulos W.B."/>
            <person name="Clum A."/>
            <person name="Lindquist E."/>
            <person name="Daum C."/>
            <person name="Northen T.R."/>
            <person name="Ramamoorthy G."/>
            <person name="Schmitz R.J."/>
            <person name="Gryganskyi A."/>
            <person name="Culley D."/>
            <person name="Magnuson J."/>
            <person name="James T.Y."/>
            <person name="O'Malley M.A."/>
            <person name="Stajich J.E."/>
            <person name="Spatafora J.W."/>
            <person name="Visel A."/>
            <person name="Grigoriev I.V."/>
        </authorList>
    </citation>
    <scope>NUCLEOTIDE SEQUENCE [LARGE SCALE GENOMIC DNA]</scope>
    <source>
        <strain evidence="13 14">NRRL Y-17943</strain>
    </source>
</reference>
<feature type="compositionally biased region" description="Basic residues" evidence="6">
    <location>
        <begin position="19"/>
        <end position="28"/>
    </location>
</feature>
<dbReference type="EMBL" id="NBSH01000001">
    <property type="protein sequence ID" value="ORX40762.1"/>
    <property type="molecule type" value="Genomic_DNA"/>
</dbReference>
<dbReference type="FunCoup" id="A0A1Y1US24">
    <property type="interactions" value="598"/>
</dbReference>
<feature type="domain" description="Nrap protein" evidence="12">
    <location>
        <begin position="1107"/>
        <end position="1241"/>
    </location>
</feature>
<dbReference type="OrthoDB" id="10251401at2759"/>
<dbReference type="Proteomes" id="UP000193218">
    <property type="component" value="Unassembled WGS sequence"/>
</dbReference>
<feature type="domain" description="Nrap protein" evidence="9">
    <location>
        <begin position="563"/>
        <end position="702"/>
    </location>
</feature>
<evidence type="ECO:0000256" key="2">
    <source>
        <dbReference type="ARBA" id="ARBA00006674"/>
    </source>
</evidence>
<evidence type="ECO:0000259" key="11">
    <source>
        <dbReference type="Pfam" id="PF17406"/>
    </source>
</evidence>
<evidence type="ECO:0000259" key="7">
    <source>
        <dbReference type="Pfam" id="PF03813"/>
    </source>
</evidence>
<comment type="subcellular location">
    <subcellularLocation>
        <location evidence="1 5">Nucleus</location>
        <location evidence="1 5">Nucleolus</location>
    </subcellularLocation>
</comment>
<dbReference type="InterPro" id="IPR035368">
    <property type="entry name" value="Nrap_D3"/>
</dbReference>
<dbReference type="GO" id="GO:0006364">
    <property type="term" value="P:rRNA processing"/>
    <property type="evidence" value="ECO:0007669"/>
    <property type="project" value="UniProtKB-KW"/>
</dbReference>
<evidence type="ECO:0000256" key="6">
    <source>
        <dbReference type="SAM" id="MobiDB-lite"/>
    </source>
</evidence>
<dbReference type="InterPro" id="IPR005554">
    <property type="entry name" value="NOL6/Upt22"/>
</dbReference>
<dbReference type="Pfam" id="PF17407">
    <property type="entry name" value="Nrap_D6"/>
    <property type="match status" value="1"/>
</dbReference>
<dbReference type="STRING" id="4999.A0A1Y1US24"/>
<name>A0A1Y1US24_9TREE</name>
<dbReference type="GO" id="GO:0032545">
    <property type="term" value="C:CURI complex"/>
    <property type="evidence" value="ECO:0007669"/>
    <property type="project" value="TreeGrafter"/>
</dbReference>
<dbReference type="GO" id="GO:0032040">
    <property type="term" value="C:small-subunit processome"/>
    <property type="evidence" value="ECO:0007669"/>
    <property type="project" value="TreeGrafter"/>
</dbReference>
<evidence type="ECO:0000256" key="5">
    <source>
        <dbReference type="RuleBase" id="RU364032"/>
    </source>
</evidence>
<comment type="caution">
    <text evidence="13">The sequence shown here is derived from an EMBL/GenBank/DDBJ whole genome shotgun (WGS) entry which is preliminary data.</text>
</comment>
<feature type="region of interest" description="Disordered" evidence="6">
    <location>
        <begin position="1"/>
        <end position="129"/>
    </location>
</feature>
<evidence type="ECO:0000256" key="1">
    <source>
        <dbReference type="ARBA" id="ARBA00004604"/>
    </source>
</evidence>